<protein>
    <submittedName>
        <fullName evidence="1">Uncharacterized protein</fullName>
    </submittedName>
</protein>
<evidence type="ECO:0000313" key="1">
    <source>
        <dbReference type="EMBL" id="GAA1943748.1"/>
    </source>
</evidence>
<comment type="caution">
    <text evidence="1">The sequence shown here is derived from an EMBL/GenBank/DDBJ whole genome shotgun (WGS) entry which is preliminary data.</text>
</comment>
<keyword evidence="2" id="KW-1185">Reference proteome</keyword>
<evidence type="ECO:0000313" key="2">
    <source>
        <dbReference type="Proteomes" id="UP001499954"/>
    </source>
</evidence>
<gene>
    <name evidence="1" type="ORF">GCM10009717_07770</name>
</gene>
<reference evidence="2" key="1">
    <citation type="journal article" date="2019" name="Int. J. Syst. Evol. Microbiol.">
        <title>The Global Catalogue of Microorganisms (GCM) 10K type strain sequencing project: providing services to taxonomists for standard genome sequencing and annotation.</title>
        <authorList>
            <consortium name="The Broad Institute Genomics Platform"/>
            <consortium name="The Broad Institute Genome Sequencing Center for Infectious Disease"/>
            <person name="Wu L."/>
            <person name="Ma J."/>
        </authorList>
    </citation>
    <scope>NUCLEOTIDE SEQUENCE [LARGE SCALE GENOMIC DNA]</scope>
    <source>
        <strain evidence="2">JCM 13584</strain>
    </source>
</reference>
<dbReference type="Proteomes" id="UP001499954">
    <property type="component" value="Unassembled WGS sequence"/>
</dbReference>
<organism evidence="1 2">
    <name type="scientific">Agromyces allii</name>
    <dbReference type="NCBI Taxonomy" id="393607"/>
    <lineage>
        <taxon>Bacteria</taxon>
        <taxon>Bacillati</taxon>
        <taxon>Actinomycetota</taxon>
        <taxon>Actinomycetes</taxon>
        <taxon>Micrococcales</taxon>
        <taxon>Microbacteriaceae</taxon>
        <taxon>Agromyces</taxon>
    </lineage>
</organism>
<dbReference type="EMBL" id="BAAAMK010000001">
    <property type="protein sequence ID" value="GAA1943748.1"/>
    <property type="molecule type" value="Genomic_DNA"/>
</dbReference>
<sequence>MGRSTLSQVGTRPDRVVGGADSFITLDATRAPRAPASVERLNVERVTVAAAEDRRRARDQSAATP</sequence>
<name>A0ABP5BH16_9MICO</name>
<accession>A0ABP5BH16</accession>
<proteinExistence type="predicted"/>